<dbReference type="RefSeq" id="WP_145097887.1">
    <property type="nucleotide sequence ID" value="NZ_CP036348.1"/>
</dbReference>
<dbReference type="EMBL" id="CP036348">
    <property type="protein sequence ID" value="QDV69784.1"/>
    <property type="molecule type" value="Genomic_DNA"/>
</dbReference>
<dbReference type="KEGG" id="rcf:Poly24_35010"/>
<feature type="compositionally biased region" description="Polar residues" evidence="1">
    <location>
        <begin position="212"/>
        <end position="225"/>
    </location>
</feature>
<protein>
    <submittedName>
        <fullName evidence="4">PEP-CTERM motif protein</fullName>
    </submittedName>
</protein>
<evidence type="ECO:0000313" key="4">
    <source>
        <dbReference type="EMBL" id="QDV69784.1"/>
    </source>
</evidence>
<dbReference type="AlphaFoldDB" id="A0A518JW68"/>
<proteinExistence type="predicted"/>
<evidence type="ECO:0000256" key="1">
    <source>
        <dbReference type="SAM" id="MobiDB-lite"/>
    </source>
</evidence>
<feature type="domain" description="Ice-binding protein C-terminal" evidence="3">
    <location>
        <begin position="179"/>
        <end position="200"/>
    </location>
</feature>
<accession>A0A518JW68</accession>
<dbReference type="Proteomes" id="UP000315082">
    <property type="component" value="Chromosome"/>
</dbReference>
<reference evidence="4 5" key="1">
    <citation type="submission" date="2019-02" db="EMBL/GenBank/DDBJ databases">
        <title>Deep-cultivation of Planctomycetes and their phenomic and genomic characterization uncovers novel biology.</title>
        <authorList>
            <person name="Wiegand S."/>
            <person name="Jogler M."/>
            <person name="Boedeker C."/>
            <person name="Pinto D."/>
            <person name="Vollmers J."/>
            <person name="Rivas-Marin E."/>
            <person name="Kohn T."/>
            <person name="Peeters S.H."/>
            <person name="Heuer A."/>
            <person name="Rast P."/>
            <person name="Oberbeckmann S."/>
            <person name="Bunk B."/>
            <person name="Jeske O."/>
            <person name="Meyerdierks A."/>
            <person name="Storesund J.E."/>
            <person name="Kallscheuer N."/>
            <person name="Luecker S."/>
            <person name="Lage O.M."/>
            <person name="Pohl T."/>
            <person name="Merkel B.J."/>
            <person name="Hornburger P."/>
            <person name="Mueller R.-W."/>
            <person name="Bruemmer F."/>
            <person name="Labrenz M."/>
            <person name="Spormann A.M."/>
            <person name="Op den Camp H."/>
            <person name="Overmann J."/>
            <person name="Amann R."/>
            <person name="Jetten M.S.M."/>
            <person name="Mascher T."/>
            <person name="Medema M.H."/>
            <person name="Devos D.P."/>
            <person name="Kaster A.-K."/>
            <person name="Ovreas L."/>
            <person name="Rohde M."/>
            <person name="Galperin M.Y."/>
            <person name="Jogler C."/>
        </authorList>
    </citation>
    <scope>NUCLEOTIDE SEQUENCE [LARGE SCALE GENOMIC DNA]</scope>
    <source>
        <strain evidence="4 5">Poly24</strain>
    </source>
</reference>
<dbReference type="OrthoDB" id="9855506at2"/>
<dbReference type="NCBIfam" id="TIGR02595">
    <property type="entry name" value="PEP_CTERM"/>
    <property type="match status" value="1"/>
</dbReference>
<keyword evidence="5" id="KW-1185">Reference proteome</keyword>
<name>A0A518JW68_9BACT</name>
<keyword evidence="2" id="KW-0732">Signal</keyword>
<gene>
    <name evidence="4" type="ORF">Poly24_35010</name>
</gene>
<evidence type="ECO:0000259" key="3">
    <source>
        <dbReference type="Pfam" id="PF07589"/>
    </source>
</evidence>
<dbReference type="Pfam" id="PF07589">
    <property type="entry name" value="PEP-CTERM"/>
    <property type="match status" value="1"/>
</dbReference>
<feature type="signal peptide" evidence="2">
    <location>
        <begin position="1"/>
        <end position="21"/>
    </location>
</feature>
<evidence type="ECO:0000313" key="5">
    <source>
        <dbReference type="Proteomes" id="UP000315082"/>
    </source>
</evidence>
<feature type="chain" id="PRO_5022231585" evidence="2">
    <location>
        <begin position="22"/>
        <end position="225"/>
    </location>
</feature>
<organism evidence="4 5">
    <name type="scientific">Rosistilla carotiformis</name>
    <dbReference type="NCBI Taxonomy" id="2528017"/>
    <lineage>
        <taxon>Bacteria</taxon>
        <taxon>Pseudomonadati</taxon>
        <taxon>Planctomycetota</taxon>
        <taxon>Planctomycetia</taxon>
        <taxon>Pirellulales</taxon>
        <taxon>Pirellulaceae</taxon>
        <taxon>Rosistilla</taxon>
    </lineage>
</organism>
<feature type="region of interest" description="Disordered" evidence="1">
    <location>
        <begin position="201"/>
        <end position="225"/>
    </location>
</feature>
<sequence precursor="true">MCVRSFALLCSLFVSIQSAHADIILVLDTNNKTFSFTGSDTGTLADNTSPDGDAAWYNGSDVLLLATDFVVSSAFQFGSNPISETTAGLGLQFNNTNDLIGIYVASFFAGKENQSGTISTVDVAFDYGSRFTGPNGNELISSFENTVLAPGFEIPIFDFAAFGGNNPTGFNPIQVQSAAAPEPGSLALMASGLAGAAWFRNRKQRGKRPNHSDATVPQPTDRTSA</sequence>
<dbReference type="InterPro" id="IPR013424">
    <property type="entry name" value="Ice-binding_C"/>
</dbReference>
<evidence type="ECO:0000256" key="2">
    <source>
        <dbReference type="SAM" id="SignalP"/>
    </source>
</evidence>